<feature type="region of interest" description="Disordered" evidence="1">
    <location>
        <begin position="1"/>
        <end position="47"/>
    </location>
</feature>
<protein>
    <recommendedName>
        <fullName evidence="2">AB hydrolase-1 domain-containing protein</fullName>
    </recommendedName>
</protein>
<dbReference type="PANTHER" id="PTHR43433">
    <property type="entry name" value="HYDROLASE, ALPHA/BETA FOLD FAMILY PROTEIN"/>
    <property type="match status" value="1"/>
</dbReference>
<dbReference type="Pfam" id="PF00561">
    <property type="entry name" value="Abhydrolase_1"/>
    <property type="match status" value="1"/>
</dbReference>
<dbReference type="InterPro" id="IPR050471">
    <property type="entry name" value="AB_hydrolase"/>
</dbReference>
<dbReference type="InterPro" id="IPR029058">
    <property type="entry name" value="AB_hydrolase_fold"/>
</dbReference>
<feature type="domain" description="AB hydrolase-1" evidence="2">
    <location>
        <begin position="516"/>
        <end position="619"/>
    </location>
</feature>
<comment type="caution">
    <text evidence="3">The sequence shown here is derived from an EMBL/GenBank/DDBJ whole genome shotgun (WGS) entry which is preliminary data.</text>
</comment>
<feature type="compositionally biased region" description="Low complexity" evidence="1">
    <location>
        <begin position="181"/>
        <end position="194"/>
    </location>
</feature>
<feature type="compositionally biased region" description="Polar residues" evidence="1">
    <location>
        <begin position="139"/>
        <end position="161"/>
    </location>
</feature>
<evidence type="ECO:0000313" key="4">
    <source>
        <dbReference type="Proteomes" id="UP000078343"/>
    </source>
</evidence>
<organism evidence="3 4">
    <name type="scientific">Fonsecaea erecta</name>
    <dbReference type="NCBI Taxonomy" id="1367422"/>
    <lineage>
        <taxon>Eukaryota</taxon>
        <taxon>Fungi</taxon>
        <taxon>Dikarya</taxon>
        <taxon>Ascomycota</taxon>
        <taxon>Pezizomycotina</taxon>
        <taxon>Eurotiomycetes</taxon>
        <taxon>Chaetothyriomycetidae</taxon>
        <taxon>Chaetothyriales</taxon>
        <taxon>Herpotrichiellaceae</taxon>
        <taxon>Fonsecaea</taxon>
    </lineage>
</organism>
<dbReference type="SUPFAM" id="SSF53474">
    <property type="entry name" value="alpha/beta-Hydrolases"/>
    <property type="match status" value="1"/>
</dbReference>
<dbReference type="EMBL" id="LVYI01000004">
    <property type="protein sequence ID" value="OAP60744.1"/>
    <property type="molecule type" value="Genomic_DNA"/>
</dbReference>
<dbReference type="RefSeq" id="XP_018694111.1">
    <property type="nucleotide sequence ID" value="XM_018837258.1"/>
</dbReference>
<evidence type="ECO:0000313" key="3">
    <source>
        <dbReference type="EMBL" id="OAP60744.1"/>
    </source>
</evidence>
<feature type="compositionally biased region" description="Polar residues" evidence="1">
    <location>
        <begin position="368"/>
        <end position="379"/>
    </location>
</feature>
<proteinExistence type="predicted"/>
<gene>
    <name evidence="3" type="ORF">AYL99_05746</name>
</gene>
<feature type="region of interest" description="Disordered" evidence="1">
    <location>
        <begin position="344"/>
        <end position="379"/>
    </location>
</feature>
<dbReference type="Proteomes" id="UP000078343">
    <property type="component" value="Unassembled WGS sequence"/>
</dbReference>
<dbReference type="AlphaFoldDB" id="A0A178ZLR0"/>
<dbReference type="OrthoDB" id="435520at2759"/>
<dbReference type="InterPro" id="IPR000073">
    <property type="entry name" value="AB_hydrolase_1"/>
</dbReference>
<dbReference type="GeneID" id="30009914"/>
<sequence>MDHRNHIASFEHQYDHTLAPRTNVDSPPFNAAQIPPFSDRPETPPESVQVISSLIDSLSKISASSHARQDPGANAGIHISGDLYRRSTSTEPPNADDLDREQHDPPTADDSSEGESAAPPVIKYARRPPLLSKRSSRSFVHSLNMTSQSGLATRESIQSLKSRAESDSVGVPSIERRDRSSASSTFSFVSGLSAPHRKPTTESMREMAATRPNPPRRVSSDRRRKTESLYSIDHEKDNRWPTRASSIDGRSSLGAHTDPAPAESPTITALRLSRGDLGSHMIPSRRSSLRRSVTGLPDVSQEQQTRHSFSGRDLKELNIDSELIEGDNSTVRRIRELQEAREKRQKEWRNEARKSERAAKRHTIATPKMSSQRSSPYQTSRLSVTEVVVESPEVESPLDLSATVTASDLADMPAFVPEAPKEEPPPPPPLMGSVMSNPSGATPSRRNSTYRNSIAQGKRSSMTQTTKQEPAVAEMKSITEEVDAFLSAPRFTQKIRHPRTGRTIAFSEVGDPNGFVVLCCVGMGLTRYLTAFYDELARTLRLRLITPDRPGVGASSALPESQCTPLNWVDDVAVICSSLEITRFSLLAHSAGAIYALATALKMPQYVRGRIHLLAPWIPPSQMPKGAVIGPDSQPIANLPFTHKILSVLPAQILKVANSRFLTATSASVDTKPLKSKKAKQQLESLDASFGYPFQDINDDSSFRAALPDFEPERPRTGTPNRARAVSCYQANNETLGIPGPPPLSSPKSDTGRQTFSSTKAPAATARPMSPRLSPEARQALYNQTLTHRIWTLSTQNANPAIDLLVCLERRKPIGFRYPEVTRSVVIHHGAKDTRVPLDNVRWLHGVMKRCELRILDGEGHGLMASASAMATVLGEIAREWEEWEKIAQGKEKRKRSDAASTFSRGRSFHSRFVDASYREAASRDS</sequence>
<dbReference type="Gene3D" id="3.40.50.1820">
    <property type="entry name" value="alpha/beta hydrolase"/>
    <property type="match status" value="1"/>
</dbReference>
<feature type="region of interest" description="Disordered" evidence="1">
    <location>
        <begin position="62"/>
        <end position="310"/>
    </location>
</feature>
<evidence type="ECO:0000256" key="1">
    <source>
        <dbReference type="SAM" id="MobiDB-lite"/>
    </source>
</evidence>
<reference evidence="3 4" key="1">
    <citation type="submission" date="2016-04" db="EMBL/GenBank/DDBJ databases">
        <title>Draft genome of Fonsecaea erecta CBS 125763.</title>
        <authorList>
            <person name="Weiss V.A."/>
            <person name="Vicente V.A."/>
            <person name="Raittz R.T."/>
            <person name="Moreno L.F."/>
            <person name="De Souza E.M."/>
            <person name="Pedrosa F.O."/>
            <person name="Steffens M.B."/>
            <person name="Faoro H."/>
            <person name="Tadra-Sfeir M.Z."/>
            <person name="Najafzadeh M.J."/>
            <person name="Felipe M.S."/>
            <person name="Teixeira M."/>
            <person name="Sun J."/>
            <person name="Xi L."/>
            <person name="Gomes R."/>
            <person name="De Azevedo C.M."/>
            <person name="Salgado C.G."/>
            <person name="Da Silva M.B."/>
            <person name="Nascimento M.F."/>
            <person name="Queiroz-Telles F."/>
            <person name="Attili D.S."/>
            <person name="Gorbushina A."/>
        </authorList>
    </citation>
    <scope>NUCLEOTIDE SEQUENCE [LARGE SCALE GENOMIC DNA]</scope>
    <source>
        <strain evidence="3 4">CBS 125763</strain>
    </source>
</reference>
<feature type="compositionally biased region" description="Basic and acidic residues" evidence="1">
    <location>
        <begin position="344"/>
        <end position="358"/>
    </location>
</feature>
<keyword evidence="4" id="KW-1185">Reference proteome</keyword>
<feature type="region of interest" description="Disordered" evidence="1">
    <location>
        <begin position="733"/>
        <end position="772"/>
    </location>
</feature>
<evidence type="ECO:0000259" key="2">
    <source>
        <dbReference type="Pfam" id="PF00561"/>
    </source>
</evidence>
<feature type="region of interest" description="Disordered" evidence="1">
    <location>
        <begin position="416"/>
        <end position="469"/>
    </location>
</feature>
<feature type="compositionally biased region" description="Basic and acidic residues" evidence="1">
    <location>
        <begin position="218"/>
        <end position="240"/>
    </location>
</feature>
<dbReference type="STRING" id="1367422.A0A178ZLR0"/>
<accession>A0A178ZLR0</accession>
<dbReference type="PANTHER" id="PTHR43433:SF10">
    <property type="entry name" value="AB HYDROLASE-1 DOMAIN-CONTAINING PROTEIN"/>
    <property type="match status" value="1"/>
</dbReference>
<name>A0A178ZLR0_9EURO</name>
<feature type="compositionally biased region" description="Polar residues" evidence="1">
    <location>
        <begin position="434"/>
        <end position="468"/>
    </location>
</feature>
<feature type="compositionally biased region" description="Polar residues" evidence="1">
    <location>
        <begin position="748"/>
        <end position="760"/>
    </location>
</feature>